<evidence type="ECO:0000313" key="2">
    <source>
        <dbReference type="Proteomes" id="UP000003163"/>
    </source>
</evidence>
<proteinExistence type="predicted"/>
<protein>
    <submittedName>
        <fullName evidence="1">Uncharacterized protein</fullName>
    </submittedName>
</protein>
<sequence length="278" mass="30964">MIFFYILNTICWDENLKYYIRNMGTGFYMSGSQQGYSRPRGISDDPTLADLYNIKNADDMGTEKYLSLSASDNKTVLTVPFLLSTTVFYDDFRESTKQKFRLDVLEDNDKFYHIMYGNNCLEYNVKKDLYETQKCSTTNLFQIFRIFDESMMGIYGSFDMYGLRAMSLSQWGMNTFKYSISNGVGMGNFALNTPSSIYSALYSSGGASGLVGNADSYSRAYSAILGGAGGSRSASIAQSILKGGLLQNSADAANFINGLNLKQRSLLKSKLCNSFGLF</sequence>
<dbReference type="VEuPathDB" id="MicrosporidiaDB:EDEG_02170"/>
<evidence type="ECO:0000313" key="1">
    <source>
        <dbReference type="EMBL" id="EJW03496.1"/>
    </source>
</evidence>
<name>J9D6U2_EDHAE</name>
<dbReference type="InParanoid" id="J9D6U2"/>
<gene>
    <name evidence="1" type="ORF">EDEG_02170</name>
</gene>
<accession>J9D6U2</accession>
<dbReference type="Proteomes" id="UP000003163">
    <property type="component" value="Unassembled WGS sequence"/>
</dbReference>
<dbReference type="AlphaFoldDB" id="J9D6U2"/>
<comment type="caution">
    <text evidence="1">The sequence shown here is derived from an EMBL/GenBank/DDBJ whole genome shotgun (WGS) entry which is preliminary data.</text>
</comment>
<reference evidence="1 2" key="1">
    <citation type="submission" date="2011-08" db="EMBL/GenBank/DDBJ databases">
        <authorList>
            <person name="Liu Z.J."/>
            <person name="Shi F.L."/>
            <person name="Lu J.Q."/>
            <person name="Li M."/>
            <person name="Wang Z.L."/>
        </authorList>
    </citation>
    <scope>NUCLEOTIDE SEQUENCE [LARGE SCALE GENOMIC DNA]</scope>
    <source>
        <strain evidence="1 2">USNM 41457</strain>
    </source>
</reference>
<dbReference type="HOGENOM" id="CLU_1001245_0_0_1"/>
<dbReference type="EMBL" id="AFBI03000036">
    <property type="protein sequence ID" value="EJW03496.1"/>
    <property type="molecule type" value="Genomic_DNA"/>
</dbReference>
<organism evidence="1 2">
    <name type="scientific">Edhazardia aedis (strain USNM 41457)</name>
    <name type="common">Microsporidian parasite</name>
    <dbReference type="NCBI Taxonomy" id="1003232"/>
    <lineage>
        <taxon>Eukaryota</taxon>
        <taxon>Fungi</taxon>
        <taxon>Fungi incertae sedis</taxon>
        <taxon>Microsporidia</taxon>
        <taxon>Edhazardia</taxon>
    </lineage>
</organism>
<keyword evidence="2" id="KW-1185">Reference proteome</keyword>
<reference evidence="2" key="2">
    <citation type="submission" date="2015-07" db="EMBL/GenBank/DDBJ databases">
        <title>Contrasting host-pathogen interactions and genome evolution in two generalist and specialist microsporidian pathogens of mosquitoes.</title>
        <authorList>
            <consortium name="The Broad Institute Genomics Platform"/>
            <consortium name="The Broad Institute Genome Sequencing Center for Infectious Disease"/>
            <person name="Cuomo C.A."/>
            <person name="Sanscrainte N.D."/>
            <person name="Goldberg J.M."/>
            <person name="Heiman D."/>
            <person name="Young S."/>
            <person name="Zeng Q."/>
            <person name="Becnel J.J."/>
            <person name="Birren B.W."/>
        </authorList>
    </citation>
    <scope>NUCLEOTIDE SEQUENCE [LARGE SCALE GENOMIC DNA]</scope>
    <source>
        <strain evidence="2">USNM 41457</strain>
    </source>
</reference>